<gene>
    <name evidence="2" type="ORF">SBRCBS47491_004109</name>
</gene>
<protein>
    <recommendedName>
        <fullName evidence="4">Tafazzin</fullName>
    </recommendedName>
</protein>
<accession>A0ABP0BM83</accession>
<dbReference type="EMBL" id="CAWUHC010000030">
    <property type="protein sequence ID" value="CAK7220205.1"/>
    <property type="molecule type" value="Genomic_DNA"/>
</dbReference>
<reference evidence="2 3" key="1">
    <citation type="submission" date="2024-01" db="EMBL/GenBank/DDBJ databases">
        <authorList>
            <person name="Allen C."/>
            <person name="Tagirdzhanova G."/>
        </authorList>
    </citation>
    <scope>NUCLEOTIDE SEQUENCE [LARGE SCALE GENOMIC DNA]</scope>
</reference>
<feature type="compositionally biased region" description="Acidic residues" evidence="1">
    <location>
        <begin position="254"/>
        <end position="275"/>
    </location>
</feature>
<name>A0ABP0BM83_9PEZI</name>
<feature type="region of interest" description="Disordered" evidence="1">
    <location>
        <begin position="1"/>
        <end position="165"/>
    </location>
</feature>
<feature type="region of interest" description="Disordered" evidence="1">
    <location>
        <begin position="319"/>
        <end position="339"/>
    </location>
</feature>
<evidence type="ECO:0000313" key="3">
    <source>
        <dbReference type="Proteomes" id="UP001642406"/>
    </source>
</evidence>
<feature type="region of interest" description="Disordered" evidence="1">
    <location>
        <begin position="503"/>
        <end position="525"/>
    </location>
</feature>
<feature type="compositionally biased region" description="Low complexity" evidence="1">
    <location>
        <begin position="131"/>
        <end position="152"/>
    </location>
</feature>
<evidence type="ECO:0000313" key="2">
    <source>
        <dbReference type="EMBL" id="CAK7220205.1"/>
    </source>
</evidence>
<dbReference type="Proteomes" id="UP001642406">
    <property type="component" value="Unassembled WGS sequence"/>
</dbReference>
<evidence type="ECO:0000256" key="1">
    <source>
        <dbReference type="SAM" id="MobiDB-lite"/>
    </source>
</evidence>
<proteinExistence type="predicted"/>
<comment type="caution">
    <text evidence="2">The sequence shown here is derived from an EMBL/GenBank/DDBJ whole genome shotgun (WGS) entry which is preliminary data.</text>
</comment>
<sequence length="569" mass="60409">MLANLRRMALSPGAGGSGGGSSSSSNSLAPGAAPRLAPMPMVMPSVPPEVAHILLPSPPNGGGLGATSPRPAAAGQAARAAAAAGAQGGGAGTQRVASLGAGGARRRGPAGPAPPPSWLAQSRHAPRTQAGSHGRSRQQQQQLGSSKNNGSKRSGHAGEDMPDLVRPARGSLVDVVLRRIVREWDAQKHYNQHYLIYLQGSLRAALVSYLGQQTEDGEGKGASVKDLRALLLHPSPPSSPAGGGSPRPRRAGDSEAESDESEISDADAGFGDEELPSPSTLNEDFRYLDLTWSMGQSISVRELSDLLFPRSTAHSRYADRSVNAKETKETDVLDSWDAPGGLASPPRPLLPNLTHLSLALTPDRSPSSVSWRQLLSFAAHLPMLTHLSLAYWPEPTLTPNAKLATVDSPLGRRFQYGGTGSYSHSLDNDWAEAVLLVRKLSKALYGLEYLDLTGCASWLPALMHNVDNGQVDWVGNWGKMTTLVLNYGVSNEYDRLAEEVLQAAQEADPPDPRPGRSTAPQLPLGEVARRVNAASEARLIEDHIRQQRAGRGRFITVVYDRQPAAPRTG</sequence>
<evidence type="ECO:0008006" key="4">
    <source>
        <dbReference type="Google" id="ProtNLM"/>
    </source>
</evidence>
<organism evidence="2 3">
    <name type="scientific">Sporothrix bragantina</name>
    <dbReference type="NCBI Taxonomy" id="671064"/>
    <lineage>
        <taxon>Eukaryota</taxon>
        <taxon>Fungi</taxon>
        <taxon>Dikarya</taxon>
        <taxon>Ascomycota</taxon>
        <taxon>Pezizomycotina</taxon>
        <taxon>Sordariomycetes</taxon>
        <taxon>Sordariomycetidae</taxon>
        <taxon>Ophiostomatales</taxon>
        <taxon>Ophiostomataceae</taxon>
        <taxon>Sporothrix</taxon>
    </lineage>
</organism>
<feature type="compositionally biased region" description="Low complexity" evidence="1">
    <location>
        <begin position="22"/>
        <end position="50"/>
    </location>
</feature>
<feature type="compositionally biased region" description="Basic and acidic residues" evidence="1">
    <location>
        <begin position="319"/>
        <end position="331"/>
    </location>
</feature>
<feature type="compositionally biased region" description="Low complexity" evidence="1">
    <location>
        <begin position="72"/>
        <end position="85"/>
    </location>
</feature>
<keyword evidence="3" id="KW-1185">Reference proteome</keyword>
<feature type="region of interest" description="Disordered" evidence="1">
    <location>
        <begin position="231"/>
        <end position="278"/>
    </location>
</feature>